<evidence type="ECO:0000313" key="2">
    <source>
        <dbReference type="EMBL" id="GES51961.1"/>
    </source>
</evidence>
<proteinExistence type="predicted"/>
<sequence>MLILGLSTQAKGQDGEKRNPPDDEIDGETGGNLLCHCAPFETSLLASSSKLLIGAKQLSFKAPISALKADSDFRPVPPKIIRL</sequence>
<accession>A0ABQ0Z8T9</accession>
<feature type="compositionally biased region" description="Polar residues" evidence="1">
    <location>
        <begin position="1"/>
        <end position="11"/>
    </location>
</feature>
<keyword evidence="3" id="KW-1185">Reference proteome</keyword>
<dbReference type="Proteomes" id="UP000390335">
    <property type="component" value="Unassembled WGS sequence"/>
</dbReference>
<protein>
    <submittedName>
        <fullName evidence="2">Uncharacterized protein</fullName>
    </submittedName>
</protein>
<feature type="region of interest" description="Disordered" evidence="1">
    <location>
        <begin position="1"/>
        <end position="28"/>
    </location>
</feature>
<gene>
    <name evidence="2" type="ORF">RsS93_45750</name>
</gene>
<reference evidence="2 3" key="1">
    <citation type="journal article" date="2020" name="Genome Biol. Evol.">
        <title>Rhizobium dioscoreae sp. nov., a plant growth-promoting bacterium isolated from yam (Dioscorea species).</title>
        <authorList>
            <person name="Ouyabe M."/>
            <person name="Tanaka N."/>
            <person name="Shiwa Y."/>
            <person name="Fujita N."/>
            <person name="Kikuno H."/>
            <person name="Babil P."/>
            <person name="Shiwachi H."/>
        </authorList>
    </citation>
    <scope>NUCLEOTIDE SEQUENCE [LARGE SCALE GENOMIC DNA]</scope>
    <source>
        <strain evidence="2 3">S-93</strain>
    </source>
</reference>
<name>A0ABQ0Z8T9_9HYPH</name>
<evidence type="ECO:0000313" key="3">
    <source>
        <dbReference type="Proteomes" id="UP000390335"/>
    </source>
</evidence>
<organism evidence="2 3">
    <name type="scientific">Rhizobium dioscoreae</name>
    <dbReference type="NCBI Taxonomy" id="2653122"/>
    <lineage>
        <taxon>Bacteria</taxon>
        <taxon>Pseudomonadati</taxon>
        <taxon>Pseudomonadota</taxon>
        <taxon>Alphaproteobacteria</taxon>
        <taxon>Hyphomicrobiales</taxon>
        <taxon>Rhizobiaceae</taxon>
        <taxon>Rhizobium/Agrobacterium group</taxon>
        <taxon>Rhizobium</taxon>
    </lineage>
</organism>
<evidence type="ECO:0000256" key="1">
    <source>
        <dbReference type="SAM" id="MobiDB-lite"/>
    </source>
</evidence>
<dbReference type="EMBL" id="BLAJ01000005">
    <property type="protein sequence ID" value="GES51961.1"/>
    <property type="molecule type" value="Genomic_DNA"/>
</dbReference>
<comment type="caution">
    <text evidence="2">The sequence shown here is derived from an EMBL/GenBank/DDBJ whole genome shotgun (WGS) entry which is preliminary data.</text>
</comment>